<evidence type="ECO:0000256" key="7">
    <source>
        <dbReference type="ARBA" id="ARBA00023237"/>
    </source>
</evidence>
<dbReference type="RefSeq" id="WP_183511344.1">
    <property type="nucleotide sequence ID" value="NZ_JACIDN010000010.1"/>
</dbReference>
<comment type="subcellular location">
    <subcellularLocation>
        <location evidence="2">Cell outer membrane</location>
    </subcellularLocation>
    <subcellularLocation>
        <location evidence="1">Cell surface</location>
    </subcellularLocation>
</comment>
<keyword evidence="4" id="KW-0812">Transmembrane</keyword>
<organism evidence="11 12">
    <name type="scientific">Methylobacterium brachythecii</name>
    <dbReference type="NCBI Taxonomy" id="1176177"/>
    <lineage>
        <taxon>Bacteria</taxon>
        <taxon>Pseudomonadati</taxon>
        <taxon>Pseudomonadota</taxon>
        <taxon>Alphaproteobacteria</taxon>
        <taxon>Hyphomicrobiales</taxon>
        <taxon>Methylobacteriaceae</taxon>
        <taxon>Methylobacterium</taxon>
    </lineage>
</organism>
<keyword evidence="7" id="KW-0998">Cell outer membrane</keyword>
<evidence type="ECO:0000313" key="13">
    <source>
        <dbReference type="Proteomes" id="UP001156881"/>
    </source>
</evidence>
<evidence type="ECO:0000256" key="5">
    <source>
        <dbReference type="ARBA" id="ARBA00022729"/>
    </source>
</evidence>
<feature type="chain" id="PRO_5031081524" description="Trimeric autotransporter adhesin YadA-like C-terminal membrane anchor domain-containing protein" evidence="8">
    <location>
        <begin position="20"/>
        <end position="159"/>
    </location>
</feature>
<evidence type="ECO:0000259" key="9">
    <source>
        <dbReference type="Pfam" id="PF03895"/>
    </source>
</evidence>
<dbReference type="Pfam" id="PF03895">
    <property type="entry name" value="YadA_anchor"/>
    <property type="match status" value="1"/>
</dbReference>
<evidence type="ECO:0000256" key="6">
    <source>
        <dbReference type="ARBA" id="ARBA00023136"/>
    </source>
</evidence>
<dbReference type="GO" id="GO:0009986">
    <property type="term" value="C:cell surface"/>
    <property type="evidence" value="ECO:0007669"/>
    <property type="project" value="UniProtKB-SubCell"/>
</dbReference>
<dbReference type="SUPFAM" id="SSF54523">
    <property type="entry name" value="Pili subunits"/>
    <property type="match status" value="1"/>
</dbReference>
<reference evidence="10" key="1">
    <citation type="journal article" date="2014" name="Int. J. Syst. Evol. Microbiol.">
        <title>Complete genome of a new Firmicutes species belonging to the dominant human colonic microbiota ('Ruminococcus bicirculans') reveals two chromosomes and a selective capacity to utilize plant glucans.</title>
        <authorList>
            <consortium name="NISC Comparative Sequencing Program"/>
            <person name="Wegmann U."/>
            <person name="Louis P."/>
            <person name="Goesmann A."/>
            <person name="Henrissat B."/>
            <person name="Duncan S.H."/>
            <person name="Flint H.J."/>
        </authorList>
    </citation>
    <scope>NUCLEOTIDE SEQUENCE</scope>
    <source>
        <strain evidence="10">NBRC 107710</strain>
    </source>
</reference>
<name>A0A7W6ANN3_9HYPH</name>
<protein>
    <recommendedName>
        <fullName evidence="9">Trimeric autotransporter adhesin YadA-like C-terminal membrane anchor domain-containing protein</fullName>
    </recommendedName>
</protein>
<proteinExistence type="predicted"/>
<evidence type="ECO:0000256" key="1">
    <source>
        <dbReference type="ARBA" id="ARBA00004241"/>
    </source>
</evidence>
<gene>
    <name evidence="10" type="ORF">GCM10007884_23420</name>
    <name evidence="11" type="ORF">GGR33_004667</name>
</gene>
<evidence type="ECO:0000313" key="10">
    <source>
        <dbReference type="EMBL" id="GLS44354.1"/>
    </source>
</evidence>
<evidence type="ECO:0000313" key="11">
    <source>
        <dbReference type="EMBL" id="MBB3905139.1"/>
    </source>
</evidence>
<keyword evidence="5 8" id="KW-0732">Signal</keyword>
<evidence type="ECO:0000313" key="12">
    <source>
        <dbReference type="Proteomes" id="UP000517759"/>
    </source>
</evidence>
<dbReference type="Gene3D" id="3.30.1300.30">
    <property type="entry name" value="GSPII I/J protein-like"/>
    <property type="match status" value="1"/>
</dbReference>
<reference evidence="11 12" key="3">
    <citation type="submission" date="2020-08" db="EMBL/GenBank/DDBJ databases">
        <title>Genomic Encyclopedia of Type Strains, Phase IV (KMG-IV): sequencing the most valuable type-strain genomes for metagenomic binning, comparative biology and taxonomic classification.</title>
        <authorList>
            <person name="Goeker M."/>
        </authorList>
    </citation>
    <scope>NUCLEOTIDE SEQUENCE [LARGE SCALE GENOMIC DNA]</scope>
    <source>
        <strain evidence="11 12">DSM 24105</strain>
    </source>
</reference>
<dbReference type="InterPro" id="IPR045584">
    <property type="entry name" value="Pilin-like"/>
</dbReference>
<keyword evidence="13" id="KW-1185">Reference proteome</keyword>
<accession>A0A7W6ANN3</accession>
<dbReference type="Proteomes" id="UP000517759">
    <property type="component" value="Unassembled WGS sequence"/>
</dbReference>
<evidence type="ECO:0000256" key="2">
    <source>
        <dbReference type="ARBA" id="ARBA00004442"/>
    </source>
</evidence>
<reference evidence="10" key="4">
    <citation type="submission" date="2023-01" db="EMBL/GenBank/DDBJ databases">
        <title>Draft genome sequence of Methylobacterium brachythecii strain NBRC 107710.</title>
        <authorList>
            <person name="Sun Q."/>
            <person name="Mori K."/>
        </authorList>
    </citation>
    <scope>NUCLEOTIDE SEQUENCE</scope>
    <source>
        <strain evidence="10">NBRC 107710</strain>
    </source>
</reference>
<evidence type="ECO:0000256" key="3">
    <source>
        <dbReference type="ARBA" id="ARBA00022452"/>
    </source>
</evidence>
<sequence length="159" mass="16316">MKRLLIAAAIMCAASNADAQTFGTFQPSIDYFSVQRPDTPGDPRTTYTGFPVKASDVLAAAAAANQGASSAALADIAGRLDRVRDRFREGIALAGAINVLPPEPGRKLNISFGGAGYDGAGAASIAISARISENTIGYVGVAQGPTQTLVKGGFGWSPW</sequence>
<dbReference type="AlphaFoldDB" id="A0A7W6ANN3"/>
<keyword evidence="6" id="KW-0472">Membrane</keyword>
<dbReference type="EMBL" id="BSPG01000011">
    <property type="protein sequence ID" value="GLS44354.1"/>
    <property type="molecule type" value="Genomic_DNA"/>
</dbReference>
<feature type="signal peptide" evidence="8">
    <location>
        <begin position="1"/>
        <end position="19"/>
    </location>
</feature>
<reference evidence="13" key="2">
    <citation type="journal article" date="2019" name="Int. J. Syst. Evol. Microbiol.">
        <title>The Global Catalogue of Microorganisms (GCM) 10K type strain sequencing project: providing services to taxonomists for standard genome sequencing and annotation.</title>
        <authorList>
            <consortium name="The Broad Institute Genomics Platform"/>
            <consortium name="The Broad Institute Genome Sequencing Center for Infectious Disease"/>
            <person name="Wu L."/>
            <person name="Ma J."/>
        </authorList>
    </citation>
    <scope>NUCLEOTIDE SEQUENCE [LARGE SCALE GENOMIC DNA]</scope>
    <source>
        <strain evidence="13">NBRC 107710</strain>
    </source>
</reference>
<dbReference type="GO" id="GO:0009279">
    <property type="term" value="C:cell outer membrane"/>
    <property type="evidence" value="ECO:0007669"/>
    <property type="project" value="UniProtKB-SubCell"/>
</dbReference>
<dbReference type="EMBL" id="JACIDN010000010">
    <property type="protein sequence ID" value="MBB3905139.1"/>
    <property type="molecule type" value="Genomic_DNA"/>
</dbReference>
<dbReference type="Proteomes" id="UP001156881">
    <property type="component" value="Unassembled WGS sequence"/>
</dbReference>
<keyword evidence="3" id="KW-1134">Transmembrane beta strand</keyword>
<evidence type="ECO:0000256" key="8">
    <source>
        <dbReference type="SAM" id="SignalP"/>
    </source>
</evidence>
<feature type="domain" description="Trimeric autotransporter adhesin YadA-like C-terminal membrane anchor" evidence="9">
    <location>
        <begin position="102"/>
        <end position="157"/>
    </location>
</feature>
<evidence type="ECO:0000256" key="4">
    <source>
        <dbReference type="ARBA" id="ARBA00022692"/>
    </source>
</evidence>
<comment type="caution">
    <text evidence="11">The sequence shown here is derived from an EMBL/GenBank/DDBJ whole genome shotgun (WGS) entry which is preliminary data.</text>
</comment>
<dbReference type="InterPro" id="IPR005594">
    <property type="entry name" value="YadA_C"/>
</dbReference>